<proteinExistence type="predicted"/>
<dbReference type="AlphaFoldDB" id="B9T1R7"/>
<sequence>MQPISTSPFTPTTYFESFRSKLRVHLRNNLMEPSSSCSCKIKKIFEEKLDLDGFKWKNVSKEMKNFYFNEEVFMHVHMIGRDGKTFIDDKSKAVNEEIESR</sequence>
<keyword evidence="2" id="KW-1185">Reference proteome</keyword>
<organism evidence="1 2">
    <name type="scientific">Ricinus communis</name>
    <name type="common">Castor bean</name>
    <dbReference type="NCBI Taxonomy" id="3988"/>
    <lineage>
        <taxon>Eukaryota</taxon>
        <taxon>Viridiplantae</taxon>
        <taxon>Streptophyta</taxon>
        <taxon>Embryophyta</taxon>
        <taxon>Tracheophyta</taxon>
        <taxon>Spermatophyta</taxon>
        <taxon>Magnoliopsida</taxon>
        <taxon>eudicotyledons</taxon>
        <taxon>Gunneridae</taxon>
        <taxon>Pentapetalae</taxon>
        <taxon>rosids</taxon>
        <taxon>fabids</taxon>
        <taxon>Malpighiales</taxon>
        <taxon>Euphorbiaceae</taxon>
        <taxon>Acalyphoideae</taxon>
        <taxon>Acalypheae</taxon>
        <taxon>Ricinus</taxon>
    </lineage>
</organism>
<reference evidence="2" key="1">
    <citation type="journal article" date="2010" name="Nat. Biotechnol.">
        <title>Draft genome sequence of the oilseed species Ricinus communis.</title>
        <authorList>
            <person name="Chan A.P."/>
            <person name="Crabtree J."/>
            <person name="Zhao Q."/>
            <person name="Lorenzi H."/>
            <person name="Orvis J."/>
            <person name="Puiu D."/>
            <person name="Melake-Berhan A."/>
            <person name="Jones K.M."/>
            <person name="Redman J."/>
            <person name="Chen G."/>
            <person name="Cahoon E.B."/>
            <person name="Gedil M."/>
            <person name="Stanke M."/>
            <person name="Haas B.J."/>
            <person name="Wortman J.R."/>
            <person name="Fraser-Liggett C.M."/>
            <person name="Ravel J."/>
            <person name="Rabinowicz P.D."/>
        </authorList>
    </citation>
    <scope>NUCLEOTIDE SEQUENCE [LARGE SCALE GENOMIC DNA]</scope>
    <source>
        <strain evidence="2">cv. Hale</strain>
    </source>
</reference>
<accession>B9T1R7</accession>
<protein>
    <submittedName>
        <fullName evidence="1">Uncharacterized protein</fullName>
    </submittedName>
</protein>
<name>B9T1R7_RICCO</name>
<evidence type="ECO:0000313" key="2">
    <source>
        <dbReference type="Proteomes" id="UP000008311"/>
    </source>
</evidence>
<dbReference type="Proteomes" id="UP000008311">
    <property type="component" value="Unassembled WGS sequence"/>
</dbReference>
<dbReference type="InParanoid" id="B9T1R7"/>
<gene>
    <name evidence="1" type="ORF">RCOM_0463080</name>
</gene>
<dbReference type="EMBL" id="EQ974356">
    <property type="protein sequence ID" value="EEF30204.1"/>
    <property type="molecule type" value="Genomic_DNA"/>
</dbReference>
<evidence type="ECO:0000313" key="1">
    <source>
        <dbReference type="EMBL" id="EEF30204.1"/>
    </source>
</evidence>